<evidence type="ECO:0000256" key="3">
    <source>
        <dbReference type="ARBA" id="ARBA00023125"/>
    </source>
</evidence>
<accession>A0ABV4H878</accession>
<sequence length="430" mass="49003">MDLIIDAQTLQDLRIFGSGQGKGIFDRYNHCKTLGGEQLLTQLFQRPLRDMEVLQERIQLFSFFINNERPFPFEPQMIDAVERYFQYQPKNENGELSPRLSDKDVQQAVQTVIRFFLTARDFLKQDFVSKMPWFDQHIGPVNKILHDAVFAPVFREETRSKLPFTAITAYDRLFRSQENEKVQQLLQFVYKLDVWMAVAHAARAHGWTLPEILPRGSQQLEIRGLYHPELENPVKNDVHMNDPINMIFLTGANMAGKSTFLRALGIAVFLAHMGFPLAAKAMRISLMDAIFTTINLPDNIGIGASHFYAEVLRVKQLAERLQAGLHVFVIFDELFRGTNVKDAHEATVAVAQRLVKSQHARFVISSHIVEAAADMADLKAVDFAYLPTEMLGLQPKYSYKLTPGVTDDRHGMLIIRNEGILDILANGNKM</sequence>
<keyword evidence="2" id="KW-0067">ATP-binding</keyword>
<dbReference type="Gene3D" id="1.10.1420.10">
    <property type="match status" value="1"/>
</dbReference>
<evidence type="ECO:0000256" key="2">
    <source>
        <dbReference type="ARBA" id="ARBA00022840"/>
    </source>
</evidence>
<dbReference type="SUPFAM" id="SSF52540">
    <property type="entry name" value="P-loop containing nucleoside triphosphate hydrolases"/>
    <property type="match status" value="1"/>
</dbReference>
<proteinExistence type="predicted"/>
<feature type="domain" description="DNA mismatch repair proteins mutS family" evidence="4">
    <location>
        <begin position="244"/>
        <end position="425"/>
    </location>
</feature>
<dbReference type="PANTHER" id="PTHR11361">
    <property type="entry name" value="DNA MISMATCH REPAIR PROTEIN MUTS FAMILY MEMBER"/>
    <property type="match status" value="1"/>
</dbReference>
<evidence type="ECO:0000256" key="1">
    <source>
        <dbReference type="ARBA" id="ARBA00022741"/>
    </source>
</evidence>
<dbReference type="Proteomes" id="UP001566204">
    <property type="component" value="Unassembled WGS sequence"/>
</dbReference>
<evidence type="ECO:0000259" key="4">
    <source>
        <dbReference type="SMART" id="SM00534"/>
    </source>
</evidence>
<dbReference type="SUPFAM" id="SSF48334">
    <property type="entry name" value="DNA repair protein MutS, domain III"/>
    <property type="match status" value="1"/>
</dbReference>
<comment type="caution">
    <text evidence="5">The sequence shown here is derived from an EMBL/GenBank/DDBJ whole genome shotgun (WGS) entry which is preliminary data.</text>
</comment>
<name>A0ABV4H878_9SPHI</name>
<dbReference type="Pfam" id="PF00488">
    <property type="entry name" value="MutS_V"/>
    <property type="match status" value="1"/>
</dbReference>
<dbReference type="InterPro" id="IPR007696">
    <property type="entry name" value="DNA_mismatch_repair_MutS_core"/>
</dbReference>
<dbReference type="InterPro" id="IPR027417">
    <property type="entry name" value="P-loop_NTPase"/>
</dbReference>
<protein>
    <submittedName>
        <fullName evidence="5">DNA mismatch repair protein</fullName>
    </submittedName>
</protein>
<keyword evidence="6" id="KW-1185">Reference proteome</keyword>
<evidence type="ECO:0000313" key="6">
    <source>
        <dbReference type="Proteomes" id="UP001566204"/>
    </source>
</evidence>
<dbReference type="RefSeq" id="WP_324758221.1">
    <property type="nucleotide sequence ID" value="NZ_CP141191.1"/>
</dbReference>
<dbReference type="InterPro" id="IPR036187">
    <property type="entry name" value="DNA_mismatch_repair_MutS_sf"/>
</dbReference>
<dbReference type="EMBL" id="JBEOQB010000001">
    <property type="protein sequence ID" value="MEZ0450685.1"/>
    <property type="molecule type" value="Genomic_DNA"/>
</dbReference>
<keyword evidence="3" id="KW-0238">DNA-binding</keyword>
<dbReference type="SMART" id="SM00534">
    <property type="entry name" value="MUTSac"/>
    <property type="match status" value="1"/>
</dbReference>
<evidence type="ECO:0000313" key="5">
    <source>
        <dbReference type="EMBL" id="MEZ0450685.1"/>
    </source>
</evidence>
<dbReference type="InterPro" id="IPR045076">
    <property type="entry name" value="MutS"/>
</dbReference>
<dbReference type="InterPro" id="IPR000432">
    <property type="entry name" value="DNA_mismatch_repair_MutS_C"/>
</dbReference>
<gene>
    <name evidence="5" type="ORF">ABTW24_03665</name>
</gene>
<reference evidence="5 6" key="1">
    <citation type="submission" date="2024-06" db="EMBL/GenBank/DDBJ databases">
        <title>Soil Sphingobacterium thalpophilum.</title>
        <authorList>
            <person name="Yang J."/>
            <person name="Li J."/>
        </authorList>
    </citation>
    <scope>NUCLEOTIDE SEQUENCE [LARGE SCALE GENOMIC DNA]</scope>
    <source>
        <strain evidence="5 6">22g91tb</strain>
    </source>
</reference>
<dbReference type="Pfam" id="PF05192">
    <property type="entry name" value="MutS_III"/>
    <property type="match status" value="1"/>
</dbReference>
<dbReference type="Gene3D" id="3.40.50.300">
    <property type="entry name" value="P-loop containing nucleotide triphosphate hydrolases"/>
    <property type="match status" value="1"/>
</dbReference>
<dbReference type="PANTHER" id="PTHR11361:SF99">
    <property type="entry name" value="DNA MISMATCH REPAIR PROTEIN"/>
    <property type="match status" value="1"/>
</dbReference>
<keyword evidence="1" id="KW-0547">Nucleotide-binding</keyword>
<organism evidence="5 6">
    <name type="scientific">Sphingobacterium thalpophilum</name>
    <dbReference type="NCBI Taxonomy" id="259"/>
    <lineage>
        <taxon>Bacteria</taxon>
        <taxon>Pseudomonadati</taxon>
        <taxon>Bacteroidota</taxon>
        <taxon>Sphingobacteriia</taxon>
        <taxon>Sphingobacteriales</taxon>
        <taxon>Sphingobacteriaceae</taxon>
        <taxon>Sphingobacterium</taxon>
    </lineage>
</organism>